<dbReference type="AlphaFoldDB" id="A0A848J6R6"/>
<protein>
    <submittedName>
        <fullName evidence="2">DUF2007 domain-containing protein</fullName>
    </submittedName>
</protein>
<proteinExistence type="predicted"/>
<dbReference type="SUPFAM" id="SSF54913">
    <property type="entry name" value="GlnB-like"/>
    <property type="match status" value="1"/>
</dbReference>
<keyword evidence="3" id="KW-1185">Reference proteome</keyword>
<accession>A0A848J6R6</accession>
<dbReference type="RefSeq" id="WP_169684571.1">
    <property type="nucleotide sequence ID" value="NZ_JABBNU010000011.1"/>
</dbReference>
<dbReference type="Proteomes" id="UP000559010">
    <property type="component" value="Unassembled WGS sequence"/>
</dbReference>
<dbReference type="InterPro" id="IPR018551">
    <property type="entry name" value="DUF2007"/>
</dbReference>
<sequence>MGLVLLLREYDYSNAHIMRSKLQRHGVPVILIDEETSVTLPHLKTLIGGIGLMVLEDDYEMARNILGLEHKEPTPIIACPHCNSINAFPVEEKSFHQVLNRIINIFSPENIATSKKDKYLCHNCGNTFNN</sequence>
<evidence type="ECO:0000259" key="1">
    <source>
        <dbReference type="Pfam" id="PF09413"/>
    </source>
</evidence>
<evidence type="ECO:0000313" key="3">
    <source>
        <dbReference type="Proteomes" id="UP000559010"/>
    </source>
</evidence>
<feature type="domain" description="DUF2007" evidence="1">
    <location>
        <begin position="5"/>
        <end position="66"/>
    </location>
</feature>
<comment type="caution">
    <text evidence="2">The sequence shown here is derived from an EMBL/GenBank/DDBJ whole genome shotgun (WGS) entry which is preliminary data.</text>
</comment>
<gene>
    <name evidence="2" type="ORF">HH304_17510</name>
</gene>
<dbReference type="Gene3D" id="3.30.70.790">
    <property type="entry name" value="UreE, C-terminal domain"/>
    <property type="match status" value="1"/>
</dbReference>
<dbReference type="Pfam" id="PF09413">
    <property type="entry name" value="DUF2007"/>
    <property type="match status" value="1"/>
</dbReference>
<evidence type="ECO:0000313" key="2">
    <source>
        <dbReference type="EMBL" id="NMM50210.1"/>
    </source>
</evidence>
<reference evidence="2 3" key="1">
    <citation type="submission" date="2020-04" db="EMBL/GenBank/DDBJ databases">
        <title>Flammeovirgaceae bacterium KN852 isolated from deep sea.</title>
        <authorList>
            <person name="Zhang D.-C."/>
        </authorList>
    </citation>
    <scope>NUCLEOTIDE SEQUENCE [LARGE SCALE GENOMIC DNA]</scope>
    <source>
        <strain evidence="2 3">KN852</strain>
    </source>
</reference>
<dbReference type="InterPro" id="IPR011322">
    <property type="entry name" value="N-reg_PII-like_a/b"/>
</dbReference>
<organism evidence="2 3">
    <name type="scientific">Marinigracilibium pacificum</name>
    <dbReference type="NCBI Taxonomy" id="2729599"/>
    <lineage>
        <taxon>Bacteria</taxon>
        <taxon>Pseudomonadati</taxon>
        <taxon>Bacteroidota</taxon>
        <taxon>Cytophagia</taxon>
        <taxon>Cytophagales</taxon>
        <taxon>Flammeovirgaceae</taxon>
        <taxon>Marinigracilibium</taxon>
    </lineage>
</organism>
<name>A0A848J6R6_9BACT</name>
<dbReference type="EMBL" id="JABBNU010000011">
    <property type="protein sequence ID" value="NMM50210.1"/>
    <property type="molecule type" value="Genomic_DNA"/>
</dbReference>